<evidence type="ECO:0000313" key="4">
    <source>
        <dbReference type="Proteomes" id="UP001152797"/>
    </source>
</evidence>
<feature type="compositionally biased region" description="Low complexity" evidence="1">
    <location>
        <begin position="130"/>
        <end position="157"/>
    </location>
</feature>
<evidence type="ECO:0000313" key="2">
    <source>
        <dbReference type="EMBL" id="CAI3983268.1"/>
    </source>
</evidence>
<dbReference type="Proteomes" id="UP001152797">
    <property type="component" value="Unassembled WGS sequence"/>
</dbReference>
<accession>A0A9P1FP57</accession>
<dbReference type="EMBL" id="CAMXCT020000785">
    <property type="protein sequence ID" value="CAL1136643.1"/>
    <property type="molecule type" value="Genomic_DNA"/>
</dbReference>
<reference evidence="3 4" key="2">
    <citation type="submission" date="2024-05" db="EMBL/GenBank/DDBJ databases">
        <authorList>
            <person name="Chen Y."/>
            <person name="Shah S."/>
            <person name="Dougan E. K."/>
            <person name="Thang M."/>
            <person name="Chan C."/>
        </authorList>
    </citation>
    <scope>NUCLEOTIDE SEQUENCE [LARGE SCALE GENOMIC DNA]</scope>
</reference>
<feature type="region of interest" description="Disordered" evidence="1">
    <location>
        <begin position="113"/>
        <end position="202"/>
    </location>
</feature>
<evidence type="ECO:0000313" key="3">
    <source>
        <dbReference type="EMBL" id="CAL4770580.1"/>
    </source>
</evidence>
<keyword evidence="4" id="KW-1185">Reference proteome</keyword>
<reference evidence="2" key="1">
    <citation type="submission" date="2022-10" db="EMBL/GenBank/DDBJ databases">
        <authorList>
            <person name="Chen Y."/>
            <person name="Dougan E. K."/>
            <person name="Chan C."/>
            <person name="Rhodes N."/>
            <person name="Thang M."/>
        </authorList>
    </citation>
    <scope>NUCLEOTIDE SEQUENCE</scope>
</reference>
<feature type="compositionally biased region" description="Basic and acidic residues" evidence="1">
    <location>
        <begin position="168"/>
        <end position="186"/>
    </location>
</feature>
<proteinExistence type="predicted"/>
<sequence>MDAPMEPPMDAPMEAPMVAPMDLSDAAEAQSVPQGSDETVPPCVSGPQYEWAKPNFLAPSETPEEPLLEAASHNLSDTWVDAKRDRGKQDACDFLAMLPDQPLAAGVVKQVQSASDVPQLPGRLPARKGSMSLLPEPSSEASSLVADPSQDGQNSRSQSRRRRRRSNKDRSTGRSRQPKADQAKGEEYEEDFKPPALQETVP</sequence>
<comment type="caution">
    <text evidence="2">The sequence shown here is derived from an EMBL/GenBank/DDBJ whole genome shotgun (WGS) entry which is preliminary data.</text>
</comment>
<dbReference type="EMBL" id="CAMXCT010000785">
    <property type="protein sequence ID" value="CAI3983268.1"/>
    <property type="molecule type" value="Genomic_DNA"/>
</dbReference>
<dbReference type="AlphaFoldDB" id="A0A9P1FP57"/>
<dbReference type="EMBL" id="CAMXCT030000785">
    <property type="protein sequence ID" value="CAL4770580.1"/>
    <property type="molecule type" value="Genomic_DNA"/>
</dbReference>
<gene>
    <name evidence="2" type="ORF">C1SCF055_LOCUS10889</name>
</gene>
<feature type="region of interest" description="Disordered" evidence="1">
    <location>
        <begin position="24"/>
        <end position="46"/>
    </location>
</feature>
<protein>
    <submittedName>
        <fullName evidence="2">Uncharacterized protein</fullName>
    </submittedName>
</protein>
<evidence type="ECO:0000256" key="1">
    <source>
        <dbReference type="SAM" id="MobiDB-lite"/>
    </source>
</evidence>
<feature type="compositionally biased region" description="Basic residues" evidence="1">
    <location>
        <begin position="158"/>
        <end position="167"/>
    </location>
</feature>
<organism evidence="2">
    <name type="scientific">Cladocopium goreaui</name>
    <dbReference type="NCBI Taxonomy" id="2562237"/>
    <lineage>
        <taxon>Eukaryota</taxon>
        <taxon>Sar</taxon>
        <taxon>Alveolata</taxon>
        <taxon>Dinophyceae</taxon>
        <taxon>Suessiales</taxon>
        <taxon>Symbiodiniaceae</taxon>
        <taxon>Cladocopium</taxon>
    </lineage>
</organism>
<name>A0A9P1FP57_9DINO</name>